<dbReference type="GO" id="GO:0015562">
    <property type="term" value="F:efflux transmembrane transporter activity"/>
    <property type="evidence" value="ECO:0007669"/>
    <property type="project" value="InterPro"/>
</dbReference>
<feature type="signal peptide" evidence="3">
    <location>
        <begin position="1"/>
        <end position="18"/>
    </location>
</feature>
<dbReference type="RefSeq" id="WP_083541105.1">
    <property type="nucleotide sequence ID" value="NZ_FQYI01000001.1"/>
</dbReference>
<comment type="similarity">
    <text evidence="1">Belongs to the outer membrane factor (OMF) (TC 1.B.17) family.</text>
</comment>
<dbReference type="PANTHER" id="PTHR30203:SF23">
    <property type="entry name" value="OUTER MEMBRANE EFFLUX PROTEIN"/>
    <property type="match status" value="1"/>
</dbReference>
<dbReference type="STRING" id="1118202.SAMN05443429_101181"/>
<evidence type="ECO:0000256" key="3">
    <source>
        <dbReference type="SAM" id="SignalP"/>
    </source>
</evidence>
<sequence>MRKVFAAIVLSVSAAAGAQTRLTLPEMEAAFRRNNLQLLAEQYNISQADAEVIQAKIWDLPEAQLEVNALNPEKPSFFNVGNYKSLQISQLFLLGGKRRKEVEYWRANKELAQLQYRQLAVELLARLRQSAYEVYFSQKKIENIDLQLGYLADLVKAYRQQAERRNVSLKDAVRLNAIVINLKAQRAEIISTITEAEKNLRILTGLPEELLPEFPAEEIRYALQHEPLLSLEDLKIKAEKNNAEYLYALKDIESGSRYLEWQKSLNTVDISGYLQYNQDGGVFKNEVNAGIAIPLPLWKKNNGNIAGADAALQQKRATAEYRKQELQAEVAKAYRQWQSSRALLNSVSERDTQDLEKVFRGMTENFRRGNVSLIDFTDFLESFNETMMQLSDMQLQVLTDAEEISRLIQVPFN</sequence>
<keyword evidence="3" id="KW-0732">Signal</keyword>
<accession>A0A1M6A7E0</accession>
<dbReference type="InterPro" id="IPR003423">
    <property type="entry name" value="OMP_efflux"/>
</dbReference>
<gene>
    <name evidence="4" type="ORF">SAMN05443429_101181</name>
</gene>
<keyword evidence="2" id="KW-0175">Coiled coil</keyword>
<dbReference type="OrthoDB" id="9791261at2"/>
<dbReference type="PANTHER" id="PTHR30203">
    <property type="entry name" value="OUTER MEMBRANE CATION EFFLUX PROTEIN"/>
    <property type="match status" value="1"/>
</dbReference>
<proteinExistence type="inferred from homology"/>
<reference evidence="4 5" key="1">
    <citation type="submission" date="2016-11" db="EMBL/GenBank/DDBJ databases">
        <authorList>
            <person name="Jaros S."/>
            <person name="Januszkiewicz K."/>
            <person name="Wedrychowicz H."/>
        </authorList>
    </citation>
    <scope>NUCLEOTIDE SEQUENCE [LARGE SCALE GENOMIC DNA]</scope>
    <source>
        <strain evidence="4 5">DSM 25479</strain>
    </source>
</reference>
<dbReference type="AlphaFoldDB" id="A0A1M6A7E0"/>
<evidence type="ECO:0000313" key="5">
    <source>
        <dbReference type="Proteomes" id="UP000184335"/>
    </source>
</evidence>
<feature type="coiled-coil region" evidence="2">
    <location>
        <begin position="309"/>
        <end position="336"/>
    </location>
</feature>
<evidence type="ECO:0000313" key="4">
    <source>
        <dbReference type="EMBL" id="SHI32388.1"/>
    </source>
</evidence>
<dbReference type="Pfam" id="PF02321">
    <property type="entry name" value="OEP"/>
    <property type="match status" value="1"/>
</dbReference>
<keyword evidence="5" id="KW-1185">Reference proteome</keyword>
<dbReference type="Gene3D" id="1.20.1600.10">
    <property type="entry name" value="Outer membrane efflux proteins (OEP)"/>
    <property type="match status" value="1"/>
</dbReference>
<dbReference type="EMBL" id="FQYI01000001">
    <property type="protein sequence ID" value="SHI32388.1"/>
    <property type="molecule type" value="Genomic_DNA"/>
</dbReference>
<dbReference type="InterPro" id="IPR010131">
    <property type="entry name" value="MdtP/NodT-like"/>
</dbReference>
<evidence type="ECO:0000256" key="1">
    <source>
        <dbReference type="ARBA" id="ARBA00007613"/>
    </source>
</evidence>
<protein>
    <submittedName>
        <fullName evidence="4">Outer membrane protein, cobalt-zinc-cadmium efflux system</fullName>
    </submittedName>
</protein>
<organism evidence="4 5">
    <name type="scientific">Cruoricaptor ignavus</name>
    <dbReference type="NCBI Taxonomy" id="1118202"/>
    <lineage>
        <taxon>Bacteria</taxon>
        <taxon>Pseudomonadati</taxon>
        <taxon>Bacteroidota</taxon>
        <taxon>Flavobacteriia</taxon>
        <taxon>Flavobacteriales</taxon>
        <taxon>Weeksellaceae</taxon>
        <taxon>Cruoricaptor</taxon>
    </lineage>
</organism>
<dbReference type="SUPFAM" id="SSF56954">
    <property type="entry name" value="Outer membrane efflux proteins (OEP)"/>
    <property type="match status" value="1"/>
</dbReference>
<feature type="chain" id="PRO_5009915630" evidence="3">
    <location>
        <begin position="19"/>
        <end position="413"/>
    </location>
</feature>
<name>A0A1M6A7E0_9FLAO</name>
<dbReference type="Proteomes" id="UP000184335">
    <property type="component" value="Unassembled WGS sequence"/>
</dbReference>
<evidence type="ECO:0000256" key="2">
    <source>
        <dbReference type="SAM" id="Coils"/>
    </source>
</evidence>